<gene>
    <name evidence="1" type="ORF">P255_01003</name>
</gene>
<dbReference type="Proteomes" id="UP000018418">
    <property type="component" value="Unassembled WGS sequence"/>
</dbReference>
<accession>V2UBP3</accession>
<comment type="caution">
    <text evidence="1">The sequence shown here is derived from an EMBL/GenBank/DDBJ whole genome shotgun (WGS) entry which is preliminary data.</text>
</comment>
<keyword evidence="2" id="KW-1185">Reference proteome</keyword>
<proteinExistence type="predicted"/>
<dbReference type="PATRIC" id="fig|1341683.3.peg.993"/>
<name>V2UBP3_9GAMM</name>
<dbReference type="RefSeq" id="WP_004901044.1">
    <property type="nucleotide sequence ID" value="NZ_BBTI01000008.1"/>
</dbReference>
<dbReference type="HOGENOM" id="CLU_157026_1_0_6"/>
<evidence type="ECO:0000313" key="1">
    <source>
        <dbReference type="EMBL" id="ESK51908.1"/>
    </source>
</evidence>
<dbReference type="STRING" id="396323.VH98_10125"/>
<evidence type="ECO:0000313" key="2">
    <source>
        <dbReference type="Proteomes" id="UP000018418"/>
    </source>
</evidence>
<dbReference type="EMBL" id="AYEU01000004">
    <property type="protein sequence ID" value="ESK51908.1"/>
    <property type="molecule type" value="Genomic_DNA"/>
</dbReference>
<sequence length="101" mass="12033">MYREKLNPHSLTAQKQRQAIQTWYEPALRVLNELLAEAQQNLRQRRYNEANAAVPRHKFKEQLQRRFRIQWALINDIEKSLLNADKIEMMGGYIKPKAGEQ</sequence>
<dbReference type="OrthoDB" id="6694145at2"/>
<dbReference type="AlphaFoldDB" id="V2UBP3"/>
<reference evidence="1 2" key="1">
    <citation type="submission" date="2013-10" db="EMBL/GenBank/DDBJ databases">
        <title>The Genome Sequence of Acinetobacter brisouii CIP 110357.</title>
        <authorList>
            <consortium name="The Broad Institute Genomics Platform"/>
            <consortium name="The Broad Institute Genome Sequencing Center for Infectious Disease"/>
            <person name="Cerqueira G."/>
            <person name="Feldgarden M."/>
            <person name="Courvalin P."/>
            <person name="Grillot-Courvalin C."/>
            <person name="Clermont D."/>
            <person name="Rocha E."/>
            <person name="Yoon E.-J."/>
            <person name="Nemec A."/>
            <person name="Young S.K."/>
            <person name="Zeng Q."/>
            <person name="Gargeya S."/>
            <person name="Fitzgerald M."/>
            <person name="Abouelleil A."/>
            <person name="Alvarado L."/>
            <person name="Berlin A.M."/>
            <person name="Chapman S.B."/>
            <person name="Gainer-Dewar J."/>
            <person name="Goldberg J."/>
            <person name="Gnerre S."/>
            <person name="Griggs A."/>
            <person name="Gujja S."/>
            <person name="Hansen M."/>
            <person name="Howarth C."/>
            <person name="Imamovic A."/>
            <person name="Ireland A."/>
            <person name="Larimer J."/>
            <person name="McCowan C."/>
            <person name="Murphy C."/>
            <person name="Pearson M."/>
            <person name="Poon T.W."/>
            <person name="Priest M."/>
            <person name="Roberts A."/>
            <person name="Saif S."/>
            <person name="Shea T."/>
            <person name="Sykes S."/>
            <person name="Wortman J."/>
            <person name="Nusbaum C."/>
            <person name="Birren B."/>
        </authorList>
    </citation>
    <scope>NUCLEOTIDE SEQUENCE [LARGE SCALE GENOMIC DNA]</scope>
    <source>
        <strain evidence="1 2">CIP 110357</strain>
    </source>
</reference>
<organism evidence="1 2">
    <name type="scientific">Acinetobacter brisouii CIP 110357</name>
    <dbReference type="NCBI Taxonomy" id="1341683"/>
    <lineage>
        <taxon>Bacteria</taxon>
        <taxon>Pseudomonadati</taxon>
        <taxon>Pseudomonadota</taxon>
        <taxon>Gammaproteobacteria</taxon>
        <taxon>Moraxellales</taxon>
        <taxon>Moraxellaceae</taxon>
        <taxon>Acinetobacter</taxon>
    </lineage>
</organism>
<protein>
    <submittedName>
        <fullName evidence="1">Uncharacterized protein</fullName>
    </submittedName>
</protein>